<sequence length="68" mass="7843">MLFCVSPLRAVSRRYIPVVIRSKKRLSHLQRLAYFGVFLSPYVAGLGLCHLIKTNPVEYRGPKLVERE</sequence>
<comment type="caution">
    <text evidence="2">The sequence shown here is derived from an EMBL/GenBank/DDBJ whole genome shotgun (WGS) entry which is preliminary data.</text>
</comment>
<dbReference type="AlphaFoldDB" id="A0A8E0VI08"/>
<dbReference type="EMBL" id="LUCM01009439">
    <property type="protein sequence ID" value="KAA0186995.1"/>
    <property type="molecule type" value="Genomic_DNA"/>
</dbReference>
<feature type="transmembrane region" description="Helical" evidence="1">
    <location>
        <begin position="32"/>
        <end position="53"/>
    </location>
</feature>
<organism evidence="2 3">
    <name type="scientific">Fasciolopsis buskii</name>
    <dbReference type="NCBI Taxonomy" id="27845"/>
    <lineage>
        <taxon>Eukaryota</taxon>
        <taxon>Metazoa</taxon>
        <taxon>Spiralia</taxon>
        <taxon>Lophotrochozoa</taxon>
        <taxon>Platyhelminthes</taxon>
        <taxon>Trematoda</taxon>
        <taxon>Digenea</taxon>
        <taxon>Plagiorchiida</taxon>
        <taxon>Echinostomata</taxon>
        <taxon>Echinostomatoidea</taxon>
        <taxon>Fasciolidae</taxon>
        <taxon>Fasciolopsis</taxon>
    </lineage>
</organism>
<protein>
    <submittedName>
        <fullName evidence="2">Uncharacterized protein</fullName>
    </submittedName>
</protein>
<keyword evidence="1" id="KW-0472">Membrane</keyword>
<reference evidence="2" key="1">
    <citation type="submission" date="2019-05" db="EMBL/GenBank/DDBJ databases">
        <title>Annotation for the trematode Fasciolopsis buski.</title>
        <authorList>
            <person name="Choi Y.-J."/>
        </authorList>
    </citation>
    <scope>NUCLEOTIDE SEQUENCE</scope>
    <source>
        <strain evidence="2">HT</strain>
        <tissue evidence="2">Whole worm</tissue>
    </source>
</reference>
<accession>A0A8E0VI08</accession>
<keyword evidence="3" id="KW-1185">Reference proteome</keyword>
<keyword evidence="1" id="KW-0812">Transmembrane</keyword>
<gene>
    <name evidence="2" type="ORF">FBUS_03705</name>
</gene>
<evidence type="ECO:0000313" key="2">
    <source>
        <dbReference type="EMBL" id="KAA0186995.1"/>
    </source>
</evidence>
<name>A0A8E0VI08_9TREM</name>
<proteinExistence type="predicted"/>
<keyword evidence="1" id="KW-1133">Transmembrane helix</keyword>
<dbReference type="Proteomes" id="UP000728185">
    <property type="component" value="Unassembled WGS sequence"/>
</dbReference>
<evidence type="ECO:0000256" key="1">
    <source>
        <dbReference type="SAM" id="Phobius"/>
    </source>
</evidence>
<evidence type="ECO:0000313" key="3">
    <source>
        <dbReference type="Proteomes" id="UP000728185"/>
    </source>
</evidence>
<dbReference type="OrthoDB" id="6256784at2759"/>